<dbReference type="STRING" id="575788.VS_1227"/>
<dbReference type="AlphaFoldDB" id="B7VN16"/>
<dbReference type="EMBL" id="FM954972">
    <property type="protein sequence ID" value="CAV18355.1"/>
    <property type="molecule type" value="Genomic_DNA"/>
</dbReference>
<evidence type="ECO:0000313" key="3">
    <source>
        <dbReference type="Proteomes" id="UP000009100"/>
    </source>
</evidence>
<feature type="region of interest" description="Disordered" evidence="1">
    <location>
        <begin position="1"/>
        <end position="28"/>
    </location>
</feature>
<accession>B7VN16</accession>
<feature type="compositionally biased region" description="Basic residues" evidence="1">
    <location>
        <begin position="1"/>
        <end position="10"/>
    </location>
</feature>
<protein>
    <submittedName>
        <fullName evidence="2">Uncharacterized protein</fullName>
    </submittedName>
</protein>
<dbReference type="KEGG" id="vsp:VS_1227"/>
<name>B7VN16_VIBA3</name>
<reference evidence="2 3" key="1">
    <citation type="submission" date="2009-02" db="EMBL/GenBank/DDBJ databases">
        <title>Vibrio splendidus str. LGP32 complete genome.</title>
        <authorList>
            <person name="Mazel D."/>
            <person name="Le Roux F."/>
        </authorList>
    </citation>
    <scope>NUCLEOTIDE SEQUENCE [LARGE SCALE GENOMIC DNA]</scope>
    <source>
        <strain evidence="2 3">LGP32</strain>
    </source>
</reference>
<sequence length="71" mass="8145">MNKERKRKQAAARAQHLRDKRKTSGNNDIRVTLSPDAIAKLNEICQFFACPANLTPKLKLCSRLFTVFITR</sequence>
<dbReference type="Proteomes" id="UP000009100">
    <property type="component" value="Chromosome 1"/>
</dbReference>
<evidence type="ECO:0000313" key="2">
    <source>
        <dbReference type="EMBL" id="CAV18355.1"/>
    </source>
</evidence>
<organism evidence="2 3">
    <name type="scientific">Vibrio atlanticus (strain LGP32)</name>
    <name type="common">Vibrio splendidus (strain Mel32)</name>
    <dbReference type="NCBI Taxonomy" id="575788"/>
    <lineage>
        <taxon>Bacteria</taxon>
        <taxon>Pseudomonadati</taxon>
        <taxon>Pseudomonadota</taxon>
        <taxon>Gammaproteobacteria</taxon>
        <taxon>Vibrionales</taxon>
        <taxon>Vibrionaceae</taxon>
        <taxon>Vibrio</taxon>
    </lineage>
</organism>
<gene>
    <name evidence="2" type="ordered locus">VS_1227</name>
</gene>
<evidence type="ECO:0000256" key="1">
    <source>
        <dbReference type="SAM" id="MobiDB-lite"/>
    </source>
</evidence>
<proteinExistence type="predicted"/>
<dbReference type="HOGENOM" id="CLU_2739017_0_0_6"/>